<protein>
    <recommendedName>
        <fullName evidence="3">DUF2147 domain-containing protein</fullName>
    </recommendedName>
</protein>
<evidence type="ECO:0000313" key="1">
    <source>
        <dbReference type="EMBL" id="ATJ92244.1"/>
    </source>
</evidence>
<gene>
    <name evidence="1" type="ORF">CIW82_17775</name>
</gene>
<evidence type="ECO:0008006" key="3">
    <source>
        <dbReference type="Google" id="ProtNLM"/>
    </source>
</evidence>
<dbReference type="KEGG" id="ato:CIW82_17775"/>
<dbReference type="EMBL" id="CP022699">
    <property type="protein sequence ID" value="ATJ92244.1"/>
    <property type="molecule type" value="Genomic_DNA"/>
</dbReference>
<organism evidence="1 2">
    <name type="scientific">Acetobacter tropicalis</name>
    <dbReference type="NCBI Taxonomy" id="104102"/>
    <lineage>
        <taxon>Bacteria</taxon>
        <taxon>Pseudomonadati</taxon>
        <taxon>Pseudomonadota</taxon>
        <taxon>Alphaproteobacteria</taxon>
        <taxon>Acetobacterales</taxon>
        <taxon>Acetobacteraceae</taxon>
        <taxon>Acetobacter</taxon>
    </lineage>
</organism>
<dbReference type="RefSeq" id="WP_097802508.1">
    <property type="nucleotide sequence ID" value="NZ_CP022699.1"/>
</dbReference>
<name>A0A291PLJ2_9PROT</name>
<proteinExistence type="predicted"/>
<evidence type="ECO:0000313" key="2">
    <source>
        <dbReference type="Proteomes" id="UP000220394"/>
    </source>
</evidence>
<dbReference type="AlphaFoldDB" id="A0A291PLJ2"/>
<accession>A0A291PLJ2</accession>
<sequence length="155" mass="16940">MFMITDASKHRSPLAHSRKSFAALTTGLTVVAALCGAAAPAADDPYGDWVGTLVKDQGHNCPVNGTSLLQIQPKRMIFTPEMGSLVLRGKPDKAKQHYHAQLVMEDANNKPLPMVFEAHPVGDTFEGVYGTPECRAHITLKRPESRSWKNFLGND</sequence>
<dbReference type="Proteomes" id="UP000220394">
    <property type="component" value="Chromosome"/>
</dbReference>
<reference evidence="1 2" key="1">
    <citation type="submission" date="2017-08" db="EMBL/GenBank/DDBJ databases">
        <title>Complete Genome Sequence of Acetobacter tropicalis Oregon-R-modENCODE STRAIN BDGP1, an acetic acid bacterium isolated from Drosophila melanogaster gut.</title>
        <authorList>
            <person name="Wan K.H."/>
            <person name="Yu C."/>
            <person name="Park S."/>
            <person name="Hammonds A.S."/>
            <person name="Booth B.W."/>
            <person name="Celniker S.E."/>
        </authorList>
    </citation>
    <scope>NUCLEOTIDE SEQUENCE [LARGE SCALE GENOMIC DNA]</scope>
    <source>
        <strain evidence="1 2">BDGP1</strain>
    </source>
</reference>